<dbReference type="GO" id="GO:0016616">
    <property type="term" value="F:oxidoreductase activity, acting on the CH-OH group of donors, NAD or NADP as acceptor"/>
    <property type="evidence" value="ECO:0007669"/>
    <property type="project" value="TreeGrafter"/>
</dbReference>
<comment type="similarity">
    <text evidence="2">Belongs to the NAD(P)-dependent epimerase/dehydratase family. Dihydroflavonol-4-reductase subfamily.</text>
</comment>
<sequence>MAPTNDTILITGGTGFVATHCILQAIQAGYTVHAVVRSRARVDQVRQSLRNGGASLAQVKNVKFFEADLLKDEGWEGACQGCGYVLHTATPMPKVEPKHERELIVPAREGTLRVLRAAKKVGTVKRVVLTSSATAVISGHDIRPAGRTWNEEDWTNLDNRRVHVTAYAKSKTLAEQAAWDFIKQEGNGMQLATVHPYLVLGPILDAHVPSSVELPMLLLNGKVPGVPRVPISVADVRDVADLHLRAMIHPDAAGQRFMATSDDQVIWVQDMVDILREGLPQAETKKLPVRALPNLLLRLVGFFDATTRLIVPYLGNAMPISNAKAKTVLDWKPRTAKDALLASAASLKKHGKV</sequence>
<evidence type="ECO:0000313" key="4">
    <source>
        <dbReference type="EMBL" id="KAF2210329.1"/>
    </source>
</evidence>
<evidence type="ECO:0000313" key="5">
    <source>
        <dbReference type="Proteomes" id="UP000799539"/>
    </source>
</evidence>
<dbReference type="PANTHER" id="PTHR10366:SF564">
    <property type="entry name" value="STEROL-4-ALPHA-CARBOXYLATE 3-DEHYDROGENASE, DECARBOXYLATING"/>
    <property type="match status" value="1"/>
</dbReference>
<dbReference type="InterPro" id="IPR036291">
    <property type="entry name" value="NAD(P)-bd_dom_sf"/>
</dbReference>
<dbReference type="PANTHER" id="PTHR10366">
    <property type="entry name" value="NAD DEPENDENT EPIMERASE/DEHYDRATASE"/>
    <property type="match status" value="1"/>
</dbReference>
<dbReference type="Proteomes" id="UP000799539">
    <property type="component" value="Unassembled WGS sequence"/>
</dbReference>
<dbReference type="EMBL" id="ML992681">
    <property type="protein sequence ID" value="KAF2210329.1"/>
    <property type="molecule type" value="Genomic_DNA"/>
</dbReference>
<evidence type="ECO:0000259" key="3">
    <source>
        <dbReference type="Pfam" id="PF01370"/>
    </source>
</evidence>
<evidence type="ECO:0000256" key="1">
    <source>
        <dbReference type="ARBA" id="ARBA00023002"/>
    </source>
</evidence>
<dbReference type="CDD" id="cd05227">
    <property type="entry name" value="AR_SDR_e"/>
    <property type="match status" value="1"/>
</dbReference>
<dbReference type="Pfam" id="PF01370">
    <property type="entry name" value="Epimerase"/>
    <property type="match status" value="1"/>
</dbReference>
<dbReference type="Gene3D" id="3.40.50.720">
    <property type="entry name" value="NAD(P)-binding Rossmann-like Domain"/>
    <property type="match status" value="1"/>
</dbReference>
<reference evidence="4" key="1">
    <citation type="journal article" date="2020" name="Stud. Mycol.">
        <title>101 Dothideomycetes genomes: a test case for predicting lifestyles and emergence of pathogens.</title>
        <authorList>
            <person name="Haridas S."/>
            <person name="Albert R."/>
            <person name="Binder M."/>
            <person name="Bloem J."/>
            <person name="Labutti K."/>
            <person name="Salamov A."/>
            <person name="Andreopoulos B."/>
            <person name="Baker S."/>
            <person name="Barry K."/>
            <person name="Bills G."/>
            <person name="Bluhm B."/>
            <person name="Cannon C."/>
            <person name="Castanera R."/>
            <person name="Culley D."/>
            <person name="Daum C."/>
            <person name="Ezra D."/>
            <person name="Gonzalez J."/>
            <person name="Henrissat B."/>
            <person name="Kuo A."/>
            <person name="Liang C."/>
            <person name="Lipzen A."/>
            <person name="Lutzoni F."/>
            <person name="Magnuson J."/>
            <person name="Mondo S."/>
            <person name="Nolan M."/>
            <person name="Ohm R."/>
            <person name="Pangilinan J."/>
            <person name="Park H.-J."/>
            <person name="Ramirez L."/>
            <person name="Alfaro M."/>
            <person name="Sun H."/>
            <person name="Tritt A."/>
            <person name="Yoshinaga Y."/>
            <person name="Zwiers L.-H."/>
            <person name="Turgeon B."/>
            <person name="Goodwin S."/>
            <person name="Spatafora J."/>
            <person name="Crous P."/>
            <person name="Grigoriev I."/>
        </authorList>
    </citation>
    <scope>NUCLEOTIDE SEQUENCE</scope>
    <source>
        <strain evidence="4">SCOH1-5</strain>
    </source>
</reference>
<protein>
    <recommendedName>
        <fullName evidence="3">NAD-dependent epimerase/dehydratase domain-containing protein</fullName>
    </recommendedName>
</protein>
<dbReference type="SUPFAM" id="SSF51735">
    <property type="entry name" value="NAD(P)-binding Rossmann-fold domains"/>
    <property type="match status" value="1"/>
</dbReference>
<dbReference type="AlphaFoldDB" id="A0A6A6FAA3"/>
<organism evidence="4 5">
    <name type="scientific">Cercospora zeae-maydis SCOH1-5</name>
    <dbReference type="NCBI Taxonomy" id="717836"/>
    <lineage>
        <taxon>Eukaryota</taxon>
        <taxon>Fungi</taxon>
        <taxon>Dikarya</taxon>
        <taxon>Ascomycota</taxon>
        <taxon>Pezizomycotina</taxon>
        <taxon>Dothideomycetes</taxon>
        <taxon>Dothideomycetidae</taxon>
        <taxon>Mycosphaerellales</taxon>
        <taxon>Mycosphaerellaceae</taxon>
        <taxon>Cercospora</taxon>
    </lineage>
</organism>
<gene>
    <name evidence="4" type="ORF">CERZMDRAFT_113279</name>
</gene>
<dbReference type="FunFam" id="3.40.50.720:FF:000336">
    <property type="entry name" value="Aldehyde reductase"/>
    <property type="match status" value="1"/>
</dbReference>
<name>A0A6A6FAA3_9PEZI</name>
<evidence type="ECO:0000256" key="2">
    <source>
        <dbReference type="ARBA" id="ARBA00023445"/>
    </source>
</evidence>
<dbReference type="OrthoDB" id="2735536at2759"/>
<proteinExistence type="inferred from homology"/>
<dbReference type="InterPro" id="IPR050425">
    <property type="entry name" value="NAD(P)_dehydrat-like"/>
</dbReference>
<dbReference type="InterPro" id="IPR001509">
    <property type="entry name" value="Epimerase_deHydtase"/>
</dbReference>
<keyword evidence="5" id="KW-1185">Reference proteome</keyword>
<accession>A0A6A6FAA3</accession>
<keyword evidence="1" id="KW-0560">Oxidoreductase</keyword>
<feature type="domain" description="NAD-dependent epimerase/dehydratase" evidence="3">
    <location>
        <begin position="8"/>
        <end position="254"/>
    </location>
</feature>